<evidence type="ECO:0000313" key="13">
    <source>
        <dbReference type="Proteomes" id="UP000799753"/>
    </source>
</evidence>
<proteinExistence type="inferred from homology"/>
<dbReference type="GO" id="GO:0044284">
    <property type="term" value="C:mitochondrial crista junction"/>
    <property type="evidence" value="ECO:0007669"/>
    <property type="project" value="InterPro"/>
</dbReference>
<evidence type="ECO:0000256" key="10">
    <source>
        <dbReference type="ARBA" id="ARBA00032985"/>
    </source>
</evidence>
<reference evidence="12" key="1">
    <citation type="journal article" date="2020" name="Stud. Mycol.">
        <title>101 Dothideomycetes genomes: a test case for predicting lifestyles and emergence of pathogens.</title>
        <authorList>
            <person name="Haridas S."/>
            <person name="Albert R."/>
            <person name="Binder M."/>
            <person name="Bloem J."/>
            <person name="Labutti K."/>
            <person name="Salamov A."/>
            <person name="Andreopoulos B."/>
            <person name="Baker S."/>
            <person name="Barry K."/>
            <person name="Bills G."/>
            <person name="Bluhm B."/>
            <person name="Cannon C."/>
            <person name="Castanera R."/>
            <person name="Culley D."/>
            <person name="Daum C."/>
            <person name="Ezra D."/>
            <person name="Gonzalez J."/>
            <person name="Henrissat B."/>
            <person name="Kuo A."/>
            <person name="Liang C."/>
            <person name="Lipzen A."/>
            <person name="Lutzoni F."/>
            <person name="Magnuson J."/>
            <person name="Mondo S."/>
            <person name="Nolan M."/>
            <person name="Ohm R."/>
            <person name="Pangilinan J."/>
            <person name="Park H.-J."/>
            <person name="Ramirez L."/>
            <person name="Alfaro M."/>
            <person name="Sun H."/>
            <person name="Tritt A."/>
            <person name="Yoshinaga Y."/>
            <person name="Zwiers L.-H."/>
            <person name="Turgeon B."/>
            <person name="Goodwin S."/>
            <person name="Spatafora J."/>
            <person name="Crous P."/>
            <person name="Grigoriev I."/>
        </authorList>
    </citation>
    <scope>NUCLEOTIDE SEQUENCE</scope>
    <source>
        <strain evidence="12">CBS 473.64</strain>
    </source>
</reference>
<evidence type="ECO:0000256" key="5">
    <source>
        <dbReference type="ARBA" id="ARBA00022692"/>
    </source>
</evidence>
<keyword evidence="11" id="KW-0999">Mitochondrion inner membrane</keyword>
<evidence type="ECO:0000256" key="7">
    <source>
        <dbReference type="ARBA" id="ARBA00023128"/>
    </source>
</evidence>
<keyword evidence="7 11" id="KW-0496">Mitochondrion</keyword>
<evidence type="ECO:0000256" key="4">
    <source>
        <dbReference type="ARBA" id="ARBA00018170"/>
    </source>
</evidence>
<gene>
    <name evidence="12" type="ORF">P280DRAFT_553334</name>
</gene>
<name>A0A6A6RKB4_9PLEO</name>
<comment type="function">
    <text evidence="1 11">Component of the MICOS complex, a large protein complex of the mitochondrial inner membrane that plays crucial roles in the maintenance of crista junctions, inner membrane architecture, and formation of contact sites to the outer membrane.</text>
</comment>
<dbReference type="Proteomes" id="UP000799753">
    <property type="component" value="Unassembled WGS sequence"/>
</dbReference>
<feature type="transmembrane region" description="Helical" evidence="11">
    <location>
        <begin position="12"/>
        <end position="29"/>
    </location>
</feature>
<dbReference type="GO" id="GO:0061617">
    <property type="term" value="C:MICOS complex"/>
    <property type="evidence" value="ECO:0007669"/>
    <property type="project" value="UniProtKB-UniRule"/>
</dbReference>
<dbReference type="EMBL" id="MU006801">
    <property type="protein sequence ID" value="KAF2635989.1"/>
    <property type="molecule type" value="Genomic_DNA"/>
</dbReference>
<evidence type="ECO:0000256" key="9">
    <source>
        <dbReference type="ARBA" id="ARBA00032159"/>
    </source>
</evidence>
<evidence type="ECO:0000313" key="12">
    <source>
        <dbReference type="EMBL" id="KAF2635989.1"/>
    </source>
</evidence>
<comment type="similarity">
    <text evidence="3 11">Belongs to the MICOS complex subunit Mic12 family.</text>
</comment>
<evidence type="ECO:0000256" key="3">
    <source>
        <dbReference type="ARBA" id="ARBA00009188"/>
    </source>
</evidence>
<organism evidence="12 13">
    <name type="scientific">Massarina eburnea CBS 473.64</name>
    <dbReference type="NCBI Taxonomy" id="1395130"/>
    <lineage>
        <taxon>Eukaryota</taxon>
        <taxon>Fungi</taxon>
        <taxon>Dikarya</taxon>
        <taxon>Ascomycota</taxon>
        <taxon>Pezizomycotina</taxon>
        <taxon>Dothideomycetes</taxon>
        <taxon>Pleosporomycetidae</taxon>
        <taxon>Pleosporales</taxon>
        <taxon>Massarineae</taxon>
        <taxon>Massarinaceae</taxon>
        <taxon>Massarina</taxon>
    </lineage>
</organism>
<dbReference type="InterPro" id="IPR031463">
    <property type="entry name" value="Mic12"/>
</dbReference>
<keyword evidence="6 11" id="KW-1133">Transmembrane helix</keyword>
<dbReference type="Pfam" id="PF17050">
    <property type="entry name" value="AIM5"/>
    <property type="match status" value="1"/>
</dbReference>
<evidence type="ECO:0000256" key="8">
    <source>
        <dbReference type="ARBA" id="ARBA00023136"/>
    </source>
</evidence>
<sequence length="118" mass="13447">MGFTTGFDANVHVQFGGFTLTSGILYLTISLHTRNRLTQAALLRQQRTLLTNVVDPEPLAPEPPAREVHVGLAEMAKDRWNRGLEGAVKSVYETDWRRVRERVEDRAEAVFEKLKEQK</sequence>
<comment type="subcellular location">
    <subcellularLocation>
        <location evidence="2">Membrane</location>
    </subcellularLocation>
    <subcellularLocation>
        <location evidence="11">Mitochondrion inner membrane</location>
        <topology evidence="11">Single-pass membrane protein</topology>
    </subcellularLocation>
</comment>
<dbReference type="GO" id="GO:0042407">
    <property type="term" value="P:cristae formation"/>
    <property type="evidence" value="ECO:0007669"/>
    <property type="project" value="InterPro"/>
</dbReference>
<keyword evidence="13" id="KW-1185">Reference proteome</keyword>
<evidence type="ECO:0000256" key="11">
    <source>
        <dbReference type="RuleBase" id="RU363010"/>
    </source>
</evidence>
<comment type="subunit">
    <text evidence="11">Component of the mitochondrial contact site and cristae organizing system (MICOS) complex.</text>
</comment>
<evidence type="ECO:0000256" key="6">
    <source>
        <dbReference type="ARBA" id="ARBA00022989"/>
    </source>
</evidence>
<evidence type="ECO:0000256" key="1">
    <source>
        <dbReference type="ARBA" id="ARBA00002689"/>
    </source>
</evidence>
<keyword evidence="5 11" id="KW-0812">Transmembrane</keyword>
<accession>A0A6A6RKB4</accession>
<protein>
    <recommendedName>
        <fullName evidence="4 11">MICOS complex subunit MIC12</fullName>
    </recommendedName>
    <alternativeName>
        <fullName evidence="10 11">Altered inheritance of mitochondria protein 5, mitochondrial</fullName>
    </alternativeName>
    <alternativeName>
        <fullName evidence="9 11">Found in mitochondrial proteome protein 51</fullName>
    </alternativeName>
</protein>
<keyword evidence="8 11" id="KW-0472">Membrane</keyword>
<dbReference type="OrthoDB" id="4037694at2759"/>
<evidence type="ECO:0000256" key="2">
    <source>
        <dbReference type="ARBA" id="ARBA00004370"/>
    </source>
</evidence>
<dbReference type="AlphaFoldDB" id="A0A6A6RKB4"/>